<accession>A0AAU7JQW9</accession>
<dbReference type="RefSeq" id="WP_406830047.1">
    <property type="nucleotide sequence ID" value="NZ_CP157483.1"/>
</dbReference>
<feature type="domain" description="Response regulatory" evidence="2">
    <location>
        <begin position="5"/>
        <end position="120"/>
    </location>
</feature>
<dbReference type="Gene3D" id="3.40.50.2300">
    <property type="match status" value="1"/>
</dbReference>
<dbReference type="InterPro" id="IPR001789">
    <property type="entry name" value="Sig_transdc_resp-reg_receiver"/>
</dbReference>
<gene>
    <name evidence="3" type="ORF">ABEG17_13740</name>
</gene>
<evidence type="ECO:0000259" key="2">
    <source>
        <dbReference type="PROSITE" id="PS50110"/>
    </source>
</evidence>
<evidence type="ECO:0000313" key="3">
    <source>
        <dbReference type="EMBL" id="XBO42627.1"/>
    </source>
</evidence>
<organism evidence="3">
    <name type="scientific">Pedococcus sp. KACC 23699</name>
    <dbReference type="NCBI Taxonomy" id="3149228"/>
    <lineage>
        <taxon>Bacteria</taxon>
        <taxon>Bacillati</taxon>
        <taxon>Actinomycetota</taxon>
        <taxon>Actinomycetes</taxon>
        <taxon>Micrococcales</taxon>
        <taxon>Intrasporangiaceae</taxon>
        <taxon>Pedococcus</taxon>
    </lineage>
</organism>
<protein>
    <submittedName>
        <fullName evidence="3">Response regulator transcription factor</fullName>
    </submittedName>
</protein>
<evidence type="ECO:0000256" key="1">
    <source>
        <dbReference type="PROSITE-ProRule" id="PRU00169"/>
    </source>
</evidence>
<sequence>MSRVRVLIADDHPQMLAAMVHVVASDERFTVVGTATNGDDALQLAREHDVDVALLDVRMPGGGPSAVTAFHSLPSPPAVVAVSAETTVSTVAAMVRAGAVGYLTKGRIGETLPEVLAQCAAGEVVLATGSGAGALRLLVDG</sequence>
<feature type="modified residue" description="4-aspartylphosphate" evidence="1">
    <location>
        <position position="56"/>
    </location>
</feature>
<proteinExistence type="predicted"/>
<dbReference type="InterPro" id="IPR051015">
    <property type="entry name" value="EvgA-like"/>
</dbReference>
<dbReference type="CDD" id="cd17535">
    <property type="entry name" value="REC_NarL-like"/>
    <property type="match status" value="1"/>
</dbReference>
<dbReference type="SMART" id="SM00448">
    <property type="entry name" value="REC"/>
    <property type="match status" value="1"/>
</dbReference>
<dbReference type="EMBL" id="CP157483">
    <property type="protein sequence ID" value="XBO42627.1"/>
    <property type="molecule type" value="Genomic_DNA"/>
</dbReference>
<name>A0AAU7JQW9_9MICO</name>
<dbReference type="GO" id="GO:0000160">
    <property type="term" value="P:phosphorelay signal transduction system"/>
    <property type="evidence" value="ECO:0007669"/>
    <property type="project" value="InterPro"/>
</dbReference>
<reference evidence="3" key="1">
    <citation type="submission" date="2024-05" db="EMBL/GenBank/DDBJ databases">
        <authorList>
            <person name="Kim S."/>
            <person name="Heo J."/>
            <person name="Choi H."/>
            <person name="Choi Y."/>
            <person name="Kwon S.-W."/>
            <person name="Kim Y."/>
        </authorList>
    </citation>
    <scope>NUCLEOTIDE SEQUENCE</scope>
    <source>
        <strain evidence="3">KACC 23699</strain>
    </source>
</reference>
<dbReference type="Pfam" id="PF00072">
    <property type="entry name" value="Response_reg"/>
    <property type="match status" value="1"/>
</dbReference>
<dbReference type="InterPro" id="IPR011006">
    <property type="entry name" value="CheY-like_superfamily"/>
</dbReference>
<dbReference type="InterPro" id="IPR058245">
    <property type="entry name" value="NreC/VraR/RcsB-like_REC"/>
</dbReference>
<dbReference type="SUPFAM" id="SSF52172">
    <property type="entry name" value="CheY-like"/>
    <property type="match status" value="1"/>
</dbReference>
<dbReference type="AlphaFoldDB" id="A0AAU7JQW9"/>
<dbReference type="PANTHER" id="PTHR45566:SF2">
    <property type="entry name" value="NARL SUBFAMILY"/>
    <property type="match status" value="1"/>
</dbReference>
<dbReference type="PANTHER" id="PTHR45566">
    <property type="entry name" value="HTH-TYPE TRANSCRIPTIONAL REGULATOR YHJB-RELATED"/>
    <property type="match status" value="1"/>
</dbReference>
<keyword evidence="1" id="KW-0597">Phosphoprotein</keyword>
<dbReference type="PROSITE" id="PS50110">
    <property type="entry name" value="RESPONSE_REGULATORY"/>
    <property type="match status" value="1"/>
</dbReference>